<keyword evidence="1 2" id="KW-0784">Thiamine biosynthesis</keyword>
<dbReference type="RefSeq" id="WP_369666184.1">
    <property type="nucleotide sequence ID" value="NZ_JBDKXB010000004.1"/>
</dbReference>
<evidence type="ECO:0000313" key="6">
    <source>
        <dbReference type="Proteomes" id="UP001564408"/>
    </source>
</evidence>
<accession>A0ABV4BEK9</accession>
<feature type="binding site" evidence="2">
    <location>
        <position position="144"/>
    </location>
    <ligand>
        <name>ATP</name>
        <dbReference type="ChEBI" id="CHEBI:30616"/>
    </ligand>
</feature>
<dbReference type="Pfam" id="PF02769">
    <property type="entry name" value="AIRS_C"/>
    <property type="match status" value="1"/>
</dbReference>
<feature type="binding site" evidence="2">
    <location>
        <position position="73"/>
    </location>
    <ligand>
        <name>Mg(2+)</name>
        <dbReference type="ChEBI" id="CHEBI:18420"/>
        <label>2</label>
    </ligand>
</feature>
<evidence type="ECO:0000313" key="5">
    <source>
        <dbReference type="EMBL" id="MEY6431802.1"/>
    </source>
</evidence>
<dbReference type="GO" id="GO:0009030">
    <property type="term" value="F:thiamine-phosphate kinase activity"/>
    <property type="evidence" value="ECO:0007669"/>
    <property type="project" value="UniProtKB-EC"/>
</dbReference>
<dbReference type="HAMAP" id="MF_02128">
    <property type="entry name" value="TMP_kinase"/>
    <property type="match status" value="1"/>
</dbReference>
<dbReference type="InterPro" id="IPR036676">
    <property type="entry name" value="PurM-like_C_sf"/>
</dbReference>
<feature type="binding site" evidence="2">
    <location>
        <position position="45"/>
    </location>
    <ligand>
        <name>Mg(2+)</name>
        <dbReference type="ChEBI" id="CHEBI:18420"/>
        <label>1</label>
    </ligand>
</feature>
<feature type="binding site" evidence="2">
    <location>
        <position position="312"/>
    </location>
    <ligand>
        <name>substrate</name>
    </ligand>
</feature>
<feature type="binding site" evidence="2">
    <location>
        <position position="73"/>
    </location>
    <ligand>
        <name>Mg(2+)</name>
        <dbReference type="ChEBI" id="CHEBI:18420"/>
        <label>4</label>
    </ligand>
</feature>
<evidence type="ECO:0000256" key="2">
    <source>
        <dbReference type="HAMAP-Rule" id="MF_02128"/>
    </source>
</evidence>
<dbReference type="Gene3D" id="3.90.650.10">
    <property type="entry name" value="PurM-like C-terminal domain"/>
    <property type="match status" value="1"/>
</dbReference>
<feature type="binding site" evidence="2">
    <location>
        <position position="208"/>
    </location>
    <ligand>
        <name>Mg(2+)</name>
        <dbReference type="ChEBI" id="CHEBI:18420"/>
        <label>5</label>
    </ligand>
</feature>
<gene>
    <name evidence="2 5" type="primary">thiL</name>
    <name evidence="5" type="ORF">ABC977_05190</name>
</gene>
<dbReference type="PIRSF" id="PIRSF005303">
    <property type="entry name" value="Thiam_monoph_kin"/>
    <property type="match status" value="1"/>
</dbReference>
<keyword evidence="2" id="KW-0460">Magnesium</keyword>
<feature type="binding site" evidence="2">
    <location>
        <position position="43"/>
    </location>
    <ligand>
        <name>Mg(2+)</name>
        <dbReference type="ChEBI" id="CHEBI:18420"/>
        <label>4</label>
    </ligand>
</feature>
<dbReference type="Gene3D" id="3.30.1330.10">
    <property type="entry name" value="PurM-like, N-terminal domain"/>
    <property type="match status" value="1"/>
</dbReference>
<feature type="domain" description="PurM-like C-terminal" evidence="4">
    <location>
        <begin position="148"/>
        <end position="296"/>
    </location>
</feature>
<dbReference type="InterPro" id="IPR016188">
    <property type="entry name" value="PurM-like_N"/>
</dbReference>
<dbReference type="Pfam" id="PF00586">
    <property type="entry name" value="AIRS"/>
    <property type="match status" value="1"/>
</dbReference>
<evidence type="ECO:0000259" key="4">
    <source>
        <dbReference type="Pfam" id="PF02769"/>
    </source>
</evidence>
<dbReference type="PANTHER" id="PTHR30270:SF0">
    <property type="entry name" value="THIAMINE-MONOPHOSPHATE KINASE"/>
    <property type="match status" value="1"/>
</dbReference>
<feature type="binding site" evidence="2">
    <location>
        <position position="205"/>
    </location>
    <ligand>
        <name>Mg(2+)</name>
        <dbReference type="ChEBI" id="CHEBI:18420"/>
        <label>3</label>
    </ligand>
</feature>
<comment type="catalytic activity">
    <reaction evidence="2">
        <text>thiamine phosphate + ATP = thiamine diphosphate + ADP</text>
        <dbReference type="Rhea" id="RHEA:15913"/>
        <dbReference type="ChEBI" id="CHEBI:30616"/>
        <dbReference type="ChEBI" id="CHEBI:37575"/>
        <dbReference type="ChEBI" id="CHEBI:58937"/>
        <dbReference type="ChEBI" id="CHEBI:456216"/>
        <dbReference type="EC" id="2.7.4.16"/>
    </reaction>
</comment>
<name>A0ABV4BEK9_9GAMM</name>
<comment type="pathway">
    <text evidence="2">Cofactor biosynthesis; thiamine diphosphate biosynthesis; thiamine diphosphate from thiamine phosphate: step 1/1.</text>
</comment>
<organism evidence="5 6">
    <name type="scientific">Thioalkalicoccus limnaeus</name>
    <dbReference type="NCBI Taxonomy" id="120681"/>
    <lineage>
        <taxon>Bacteria</taxon>
        <taxon>Pseudomonadati</taxon>
        <taxon>Pseudomonadota</taxon>
        <taxon>Gammaproteobacteria</taxon>
        <taxon>Chromatiales</taxon>
        <taxon>Chromatiaceae</taxon>
        <taxon>Thioalkalicoccus</taxon>
    </lineage>
</organism>
<feature type="binding site" evidence="2">
    <location>
        <position position="120"/>
    </location>
    <ligand>
        <name>Mg(2+)</name>
        <dbReference type="ChEBI" id="CHEBI:18420"/>
        <label>1</label>
    </ligand>
</feature>
<dbReference type="NCBIfam" id="TIGR01379">
    <property type="entry name" value="thiL"/>
    <property type="match status" value="1"/>
</dbReference>
<keyword evidence="2" id="KW-0547">Nucleotide-binding</keyword>
<comment type="function">
    <text evidence="2">Catalyzes the ATP-dependent phosphorylation of thiamine-monophosphate (TMP) to form thiamine-pyrophosphate (TPP), the active form of vitamin B1.</text>
</comment>
<proteinExistence type="inferred from homology"/>
<dbReference type="Proteomes" id="UP001564408">
    <property type="component" value="Unassembled WGS sequence"/>
</dbReference>
<dbReference type="CDD" id="cd02194">
    <property type="entry name" value="ThiL"/>
    <property type="match status" value="1"/>
</dbReference>
<keyword evidence="6" id="KW-1185">Reference proteome</keyword>
<feature type="binding site" evidence="2">
    <location>
        <position position="256"/>
    </location>
    <ligand>
        <name>substrate</name>
    </ligand>
</feature>
<dbReference type="EMBL" id="JBDKXB010000004">
    <property type="protein sequence ID" value="MEY6431802.1"/>
    <property type="molecule type" value="Genomic_DNA"/>
</dbReference>
<sequence length="319" mass="32873">MSEFDLIRTYFAGLGARRTDVVLGVGDDCALLDLGADQWLAVSLDTLVAGVHFLADCDPEALGHKALAVGLSDLAAMGARPAWATLALTLPGADPAWVAAFAHGLGRLAKAHGVALVGGDTTRGPLAITVQVHGLVAPGQAIRRAGARPGDQVWVSGHLGDAGLALRRIQAGAPVSEPLRRRLERPDPRVAIGLRLRGLAHAMIDVSDGLAADLGHILEASGVGASVELAALPLSPDVAEALANGAGWDLPLAAGDDYELCFTAPAAHSGRIEAVALEARCPLTRIGCVTSEPGLRASQPDGALWPIARSGYDHFRDEA</sequence>
<comment type="miscellaneous">
    <text evidence="2">Reaction mechanism of ThiL seems to utilize a direct, inline transfer of the gamma-phosphate of ATP to TMP rather than a phosphorylated enzyme intermediate.</text>
</comment>
<feature type="domain" description="PurM-like N-terminal" evidence="3">
    <location>
        <begin position="26"/>
        <end position="136"/>
    </location>
</feature>
<dbReference type="PANTHER" id="PTHR30270">
    <property type="entry name" value="THIAMINE-MONOPHOSPHATE KINASE"/>
    <property type="match status" value="1"/>
</dbReference>
<feature type="binding site" evidence="2">
    <location>
        <position position="45"/>
    </location>
    <ligand>
        <name>Mg(2+)</name>
        <dbReference type="ChEBI" id="CHEBI:18420"/>
        <label>2</label>
    </ligand>
</feature>
<reference evidence="5 6" key="1">
    <citation type="submission" date="2024-05" db="EMBL/GenBank/DDBJ databases">
        <title>Genome Sequence and Characterization of the New Strain Purple Sulfur Bacterium of Genus Thioalkalicoccus.</title>
        <authorList>
            <person name="Bryantseva I.A."/>
            <person name="Kyndt J.A."/>
            <person name="Imhoff J.F."/>
        </authorList>
    </citation>
    <scope>NUCLEOTIDE SEQUENCE [LARGE SCALE GENOMIC DNA]</scope>
    <source>
        <strain evidence="5 6">Um2</strain>
    </source>
</reference>
<comment type="caution">
    <text evidence="5">The sequence shown here is derived from an EMBL/GenBank/DDBJ whole genome shotgun (WGS) entry which is preliminary data.</text>
</comment>
<feature type="binding site" evidence="2">
    <location>
        <position position="28"/>
    </location>
    <ligand>
        <name>Mg(2+)</name>
        <dbReference type="ChEBI" id="CHEBI:18420"/>
        <label>3</label>
    </ligand>
</feature>
<feature type="binding site" evidence="2">
    <location>
        <position position="73"/>
    </location>
    <ligand>
        <name>Mg(2+)</name>
        <dbReference type="ChEBI" id="CHEBI:18420"/>
        <label>3</label>
    </ligand>
</feature>
<protein>
    <recommendedName>
        <fullName evidence="2">Thiamine-monophosphate kinase</fullName>
        <shortName evidence="2">TMP kinase</shortName>
        <shortName evidence="2">Thiamine-phosphate kinase</shortName>
        <ecNumber evidence="2">2.7.4.16</ecNumber>
    </recommendedName>
</protein>
<dbReference type="InterPro" id="IPR036921">
    <property type="entry name" value="PurM-like_N_sf"/>
</dbReference>
<evidence type="ECO:0000256" key="1">
    <source>
        <dbReference type="ARBA" id="ARBA00022977"/>
    </source>
</evidence>
<feature type="binding site" evidence="2">
    <location>
        <position position="28"/>
    </location>
    <ligand>
        <name>Mg(2+)</name>
        <dbReference type="ChEBI" id="CHEBI:18420"/>
        <label>4</label>
    </ligand>
</feature>
<comment type="similarity">
    <text evidence="2">Belongs to the thiamine-monophosphate kinase family.</text>
</comment>
<comment type="caution">
    <text evidence="2">Lacks conserved residue(s) required for the propagation of feature annotation.</text>
</comment>
<feature type="binding site" evidence="2">
    <location>
        <begin position="119"/>
        <end position="120"/>
    </location>
    <ligand>
        <name>ATP</name>
        <dbReference type="ChEBI" id="CHEBI:30616"/>
    </ligand>
</feature>
<feature type="binding site" evidence="2">
    <location>
        <position position="52"/>
    </location>
    <ligand>
        <name>substrate</name>
    </ligand>
</feature>
<feature type="binding site" evidence="2">
    <location>
        <position position="207"/>
    </location>
    <ligand>
        <name>ATP</name>
        <dbReference type="ChEBI" id="CHEBI:30616"/>
    </ligand>
</feature>
<evidence type="ECO:0000259" key="3">
    <source>
        <dbReference type="Pfam" id="PF00586"/>
    </source>
</evidence>
<dbReference type="SUPFAM" id="SSF55326">
    <property type="entry name" value="PurM N-terminal domain-like"/>
    <property type="match status" value="1"/>
</dbReference>
<dbReference type="InterPro" id="IPR006283">
    <property type="entry name" value="ThiL-like"/>
</dbReference>
<dbReference type="SUPFAM" id="SSF56042">
    <property type="entry name" value="PurM C-terminal domain-like"/>
    <property type="match status" value="1"/>
</dbReference>
<keyword evidence="2 5" id="KW-0808">Transferase</keyword>
<keyword evidence="2 5" id="KW-0418">Kinase</keyword>
<dbReference type="InterPro" id="IPR010918">
    <property type="entry name" value="PurM-like_C_dom"/>
</dbReference>
<dbReference type="EC" id="2.7.4.16" evidence="2"/>
<keyword evidence="2" id="KW-0067">ATP-binding</keyword>
<keyword evidence="2" id="KW-0479">Metal-binding</keyword>